<name>A0AAF1KL59_9PROT</name>
<reference evidence="1" key="1">
    <citation type="submission" date="2020-01" db="EMBL/GenBank/DDBJ databases">
        <authorList>
            <person name="Rat A."/>
        </authorList>
    </citation>
    <scope>NUCLEOTIDE SEQUENCE</scope>
    <source>
        <strain evidence="1">LMG 28251</strain>
    </source>
</reference>
<accession>A0AAF1KL59</accession>
<reference evidence="1" key="2">
    <citation type="journal article" date="2021" name="Syst. Appl. Microbiol.">
        <title>Roseomonas hellenica sp. nov., isolated from roots of wild-growing Alkanna tinctoria.</title>
        <authorList>
            <person name="Rat A."/>
            <person name="Naranjo H.D."/>
            <person name="Lebbe L."/>
            <person name="Cnockaert M."/>
            <person name="Krigas N."/>
            <person name="Grigoriadou K."/>
            <person name="Maloupa E."/>
            <person name="Willems A."/>
        </authorList>
    </citation>
    <scope>NUCLEOTIDE SEQUENCE</scope>
    <source>
        <strain evidence="1">LMG 28251</strain>
    </source>
</reference>
<proteinExistence type="predicted"/>
<evidence type="ECO:0000313" key="1">
    <source>
        <dbReference type="EMBL" id="MBR0657480.1"/>
    </source>
</evidence>
<keyword evidence="1" id="KW-0560">Oxidoreductase</keyword>
<keyword evidence="2" id="KW-1185">Reference proteome</keyword>
<evidence type="ECO:0000313" key="2">
    <source>
        <dbReference type="Proteomes" id="UP001196068"/>
    </source>
</evidence>
<dbReference type="RefSeq" id="WP_211876342.1">
    <property type="nucleotide sequence ID" value="NZ_JAAEDH010000037.1"/>
</dbReference>
<dbReference type="SUPFAM" id="SSF51182">
    <property type="entry name" value="RmlC-like cupins"/>
    <property type="match status" value="1"/>
</dbReference>
<dbReference type="InterPro" id="IPR011051">
    <property type="entry name" value="RmlC_Cupin_sf"/>
</dbReference>
<dbReference type="Proteomes" id="UP001196068">
    <property type="component" value="Unassembled WGS sequence"/>
</dbReference>
<protein>
    <submittedName>
        <fullName evidence="1">Cysteine dioxygenase</fullName>
    </submittedName>
</protein>
<gene>
    <name evidence="1" type="ORF">GXW79_20565</name>
</gene>
<dbReference type="GO" id="GO:0051213">
    <property type="term" value="F:dioxygenase activity"/>
    <property type="evidence" value="ECO:0007669"/>
    <property type="project" value="UniProtKB-KW"/>
</dbReference>
<dbReference type="EMBL" id="JAAEDH010000037">
    <property type="protein sequence ID" value="MBR0657480.1"/>
    <property type="molecule type" value="Genomic_DNA"/>
</dbReference>
<dbReference type="Gene3D" id="2.60.120.10">
    <property type="entry name" value="Jelly Rolls"/>
    <property type="match status" value="1"/>
</dbReference>
<sequence>MNASAVPAARAAAIAATLDRVRRIEAEHGITRDAIDAIAAELVALANQAALFPGLHFPAAPPGEPGARRYILSEDADHRFALALNALRPGTATEPHEHTTWVAIAAIEGQELNQLYTRDAAGGPLRPDRAVIVEPGRGLALMPDAIHAIRILGDRPARHLHLYGLALEQLPHRRAFDPRTGAARPFHRPPMAESCP</sequence>
<organism evidence="1 2">
    <name type="scientific">Plastoroseomonas arctica</name>
    <dbReference type="NCBI Taxonomy" id="1509237"/>
    <lineage>
        <taxon>Bacteria</taxon>
        <taxon>Pseudomonadati</taxon>
        <taxon>Pseudomonadota</taxon>
        <taxon>Alphaproteobacteria</taxon>
        <taxon>Acetobacterales</taxon>
        <taxon>Acetobacteraceae</taxon>
        <taxon>Plastoroseomonas</taxon>
    </lineage>
</organism>
<comment type="caution">
    <text evidence="1">The sequence shown here is derived from an EMBL/GenBank/DDBJ whole genome shotgun (WGS) entry which is preliminary data.</text>
</comment>
<dbReference type="InterPro" id="IPR014710">
    <property type="entry name" value="RmlC-like_jellyroll"/>
</dbReference>
<dbReference type="AlphaFoldDB" id="A0AAF1KL59"/>
<keyword evidence="1" id="KW-0223">Dioxygenase</keyword>